<comment type="caution">
    <text evidence="3">The sequence shown here is derived from an EMBL/GenBank/DDBJ whole genome shotgun (WGS) entry which is preliminary data.</text>
</comment>
<organism evidence="3 4">
    <name type="scientific">Skeletonema marinoi</name>
    <dbReference type="NCBI Taxonomy" id="267567"/>
    <lineage>
        <taxon>Eukaryota</taxon>
        <taxon>Sar</taxon>
        <taxon>Stramenopiles</taxon>
        <taxon>Ochrophyta</taxon>
        <taxon>Bacillariophyta</taxon>
        <taxon>Coscinodiscophyceae</taxon>
        <taxon>Thalassiosirophycidae</taxon>
        <taxon>Thalassiosirales</taxon>
        <taxon>Skeletonemataceae</taxon>
        <taxon>Skeletonema</taxon>
        <taxon>Skeletonema marinoi-dohrnii complex</taxon>
    </lineage>
</organism>
<feature type="compositionally biased region" description="Polar residues" evidence="1">
    <location>
        <begin position="58"/>
        <end position="69"/>
    </location>
</feature>
<sequence length="378" mass="40681">MVDPKELPSPSAAGKENDFHALLRAAEAIASPMPKINAKKKESSSPHPETTVAVASLKRTSSMESTKLPSLSRLVSKEDDEETSVQPSGRQPRDCMMSQLAASQSPAAVAATSKAGEQEDVATLICREVLPSKNTQTYATATTSSTIKKETFTPLKRARQPGPPDFWALTKPPKRVPQATKDRKLCSIDNCSNISVNSGVCYRHGAKRRLCKAEGCTLVALQKGVCLRHGAKHPRCSAEGCDKQAQNGGVCRKHGAKVKLCSSAGCTNKARKGGVCIKHGAATSQCSSAGCTNQVMNGGVCYAHGAKRRRCAHGTVQIKSSKEDSAIGIANSQASHRKMIPHLLPCHSSEFSLKWTCYWIACEFSTVKIIYCLFYWMA</sequence>
<keyword evidence="4" id="KW-1185">Reference proteome</keyword>
<proteinExistence type="predicted"/>
<feature type="domain" description="WRKY19-like zinc finger" evidence="2">
    <location>
        <begin position="235"/>
        <end position="255"/>
    </location>
</feature>
<dbReference type="Proteomes" id="UP001224775">
    <property type="component" value="Unassembled WGS sequence"/>
</dbReference>
<evidence type="ECO:0000259" key="2">
    <source>
        <dbReference type="Pfam" id="PF24906"/>
    </source>
</evidence>
<reference evidence="3" key="1">
    <citation type="submission" date="2023-06" db="EMBL/GenBank/DDBJ databases">
        <title>Survivors Of The Sea: Transcriptome response of Skeletonema marinoi to long-term dormancy.</title>
        <authorList>
            <person name="Pinder M.I.M."/>
            <person name="Kourtchenko O."/>
            <person name="Robertson E.K."/>
            <person name="Larsson T."/>
            <person name="Maumus F."/>
            <person name="Osuna-Cruz C.M."/>
            <person name="Vancaester E."/>
            <person name="Stenow R."/>
            <person name="Vandepoele K."/>
            <person name="Ploug H."/>
            <person name="Bruchert V."/>
            <person name="Godhe A."/>
            <person name="Topel M."/>
        </authorList>
    </citation>
    <scope>NUCLEOTIDE SEQUENCE</scope>
    <source>
        <strain evidence="3">R05AC</strain>
    </source>
</reference>
<feature type="region of interest" description="Disordered" evidence="1">
    <location>
        <begin position="30"/>
        <end position="93"/>
    </location>
</feature>
<evidence type="ECO:0000256" key="1">
    <source>
        <dbReference type="SAM" id="MobiDB-lite"/>
    </source>
</evidence>
<evidence type="ECO:0000313" key="3">
    <source>
        <dbReference type="EMBL" id="KAK1744458.1"/>
    </source>
</evidence>
<name>A0AAD8YDV6_9STRA</name>
<dbReference type="EMBL" id="JATAAI010000007">
    <property type="protein sequence ID" value="KAK1744458.1"/>
    <property type="molecule type" value="Genomic_DNA"/>
</dbReference>
<accession>A0AAD8YDV6</accession>
<dbReference type="Pfam" id="PF24906">
    <property type="entry name" value="Zf_WRKY19"/>
    <property type="match status" value="1"/>
</dbReference>
<protein>
    <recommendedName>
        <fullName evidence="2">WRKY19-like zinc finger domain-containing protein</fullName>
    </recommendedName>
</protein>
<evidence type="ECO:0000313" key="4">
    <source>
        <dbReference type="Proteomes" id="UP001224775"/>
    </source>
</evidence>
<dbReference type="PANTHER" id="PTHR31827:SF1">
    <property type="entry name" value="EMB|CAB89363.1"/>
    <property type="match status" value="1"/>
</dbReference>
<gene>
    <name evidence="3" type="ORF">QTG54_004991</name>
</gene>
<dbReference type="AlphaFoldDB" id="A0AAD8YDV6"/>
<dbReference type="PANTHER" id="PTHR31827">
    <property type="entry name" value="EMB|CAB89363.1"/>
    <property type="match status" value="1"/>
</dbReference>
<dbReference type="InterPro" id="IPR056866">
    <property type="entry name" value="Znf_WRKY19"/>
</dbReference>